<organism evidence="1 2">
    <name type="scientific">Gaetbulibacter aestuarii</name>
    <dbReference type="NCBI Taxonomy" id="1502358"/>
    <lineage>
        <taxon>Bacteria</taxon>
        <taxon>Pseudomonadati</taxon>
        <taxon>Bacteroidota</taxon>
        <taxon>Flavobacteriia</taxon>
        <taxon>Flavobacteriales</taxon>
        <taxon>Flavobacteriaceae</taxon>
        <taxon>Gaetbulibacter</taxon>
    </lineage>
</organism>
<reference evidence="1 2" key="1">
    <citation type="submission" date="2024-02" db="EMBL/GenBank/DDBJ databases">
        <title>A Gaetbulibacter species isolated from tidal flats and genomic insights of their niches.</title>
        <authorList>
            <person name="Ye Y."/>
        </authorList>
    </citation>
    <scope>NUCLEOTIDE SEQUENCE [LARGE SCALE GENOMIC DNA]</scope>
    <source>
        <strain evidence="1 2">KYW382</strain>
    </source>
</reference>
<sequence length="191" mass="22523">MTLRNVVKVLMIFLVIMMSSCQSDYTKLVKRELASGKQNDSLFYRLKFGQTRSYFFKNCWELNKQKLLSQGPNNGYVQAFLQPQDTTDRIHIMRMLFYPRFDPNDKIMAMDLKFSYVAWAPWNKDLHADKLLPRVQDTLMKWFPGNDFIHVKDSILVKVDGNRQIQLTEGSERDVSVLIEDLNYKLNKLNN</sequence>
<evidence type="ECO:0000313" key="2">
    <source>
        <dbReference type="Proteomes" id="UP001610100"/>
    </source>
</evidence>
<protein>
    <recommendedName>
        <fullName evidence="3">Lipoprotein</fullName>
    </recommendedName>
</protein>
<dbReference type="EMBL" id="JBAWKB010000003">
    <property type="protein sequence ID" value="MFH6772345.1"/>
    <property type="molecule type" value="Genomic_DNA"/>
</dbReference>
<comment type="caution">
    <text evidence="1">The sequence shown here is derived from an EMBL/GenBank/DDBJ whole genome shotgun (WGS) entry which is preliminary data.</text>
</comment>
<dbReference type="RefSeq" id="WP_344737770.1">
    <property type="nucleotide sequence ID" value="NZ_BAABAY010000001.1"/>
</dbReference>
<dbReference type="Proteomes" id="UP001610100">
    <property type="component" value="Unassembled WGS sequence"/>
</dbReference>
<keyword evidence="2" id="KW-1185">Reference proteome</keyword>
<proteinExistence type="predicted"/>
<name>A0ABW7MZU1_9FLAO</name>
<evidence type="ECO:0000313" key="1">
    <source>
        <dbReference type="EMBL" id="MFH6772345.1"/>
    </source>
</evidence>
<evidence type="ECO:0008006" key="3">
    <source>
        <dbReference type="Google" id="ProtNLM"/>
    </source>
</evidence>
<accession>A0ABW7MZU1</accession>
<gene>
    <name evidence="1" type="ORF">V8G58_10410</name>
</gene>
<dbReference type="PROSITE" id="PS51257">
    <property type="entry name" value="PROKAR_LIPOPROTEIN"/>
    <property type="match status" value="1"/>
</dbReference>